<dbReference type="RefSeq" id="XP_041229118.1">
    <property type="nucleotide sequence ID" value="XM_041366527.1"/>
</dbReference>
<feature type="region of interest" description="Disordered" evidence="2">
    <location>
        <begin position="261"/>
        <end position="300"/>
    </location>
</feature>
<dbReference type="AlphaFoldDB" id="A0AAD4EEN8"/>
<feature type="compositionally biased region" description="Polar residues" evidence="2">
    <location>
        <begin position="275"/>
        <end position="286"/>
    </location>
</feature>
<feature type="compositionally biased region" description="Basic residues" evidence="2">
    <location>
        <begin position="78"/>
        <end position="90"/>
    </location>
</feature>
<name>A0AAD4EEN8_9AGAM</name>
<feature type="compositionally biased region" description="Basic and acidic residues" evidence="2">
    <location>
        <begin position="179"/>
        <end position="194"/>
    </location>
</feature>
<keyword evidence="4" id="KW-1185">Reference proteome</keyword>
<evidence type="ECO:0000256" key="1">
    <source>
        <dbReference type="SAM" id="Coils"/>
    </source>
</evidence>
<evidence type="ECO:0000313" key="4">
    <source>
        <dbReference type="Proteomes" id="UP001195769"/>
    </source>
</evidence>
<feature type="region of interest" description="Disordered" evidence="2">
    <location>
        <begin position="71"/>
        <end position="151"/>
    </location>
</feature>
<feature type="coiled-coil region" evidence="1">
    <location>
        <begin position="22"/>
        <end position="49"/>
    </location>
</feature>
<dbReference type="EMBL" id="JABBWK010000012">
    <property type="protein sequence ID" value="KAG1903543.1"/>
    <property type="molecule type" value="Genomic_DNA"/>
</dbReference>
<evidence type="ECO:0000256" key="2">
    <source>
        <dbReference type="SAM" id="MobiDB-lite"/>
    </source>
</evidence>
<proteinExistence type="predicted"/>
<protein>
    <submittedName>
        <fullName evidence="3">Uncharacterized protein</fullName>
    </submittedName>
</protein>
<comment type="caution">
    <text evidence="3">The sequence shown here is derived from an EMBL/GenBank/DDBJ whole genome shotgun (WGS) entry which is preliminary data.</text>
</comment>
<dbReference type="Proteomes" id="UP001195769">
    <property type="component" value="Unassembled WGS sequence"/>
</dbReference>
<feature type="compositionally biased region" description="Basic and acidic residues" evidence="2">
    <location>
        <begin position="121"/>
        <end position="135"/>
    </location>
</feature>
<feature type="region of interest" description="Disordered" evidence="2">
    <location>
        <begin position="236"/>
        <end position="255"/>
    </location>
</feature>
<keyword evidence="1" id="KW-0175">Coiled coil</keyword>
<gene>
    <name evidence="3" type="ORF">F5891DRAFT_1185156</name>
</gene>
<feature type="region of interest" description="Disordered" evidence="2">
    <location>
        <begin position="179"/>
        <end position="230"/>
    </location>
</feature>
<dbReference type="GeneID" id="64660825"/>
<sequence length="674" mass="74928">MTRPNTHPKNVNQHPGEIVLKTKQKRRTARQIQEDNDHIEREQQEWEAAVQRNAECIAAIEDQRALNDLKIIMDPPRPRPRARPVLKAKKPVGIAEEEDVEIMDTVDEDGIQPVEHDPEEEQTHHNNAETDHIMSSDEELAEVQPRRKCVQKMAHHEAVQVAHFVDNAAGINQKKDQYTRDVEARVTSKGDQKGKKGITHGSLASTNLGPPPTPACSIKESDLSPLDDDDSLEREAAYQASKKIQAGDSARRTTSDVVKVSSLSSPHTSHPVCAPSQQIARTKSLSSPPPCTQPSRTTARIPCRPELMSDLSMELYKPDDTEEAEDEAPSAPVVGKGIKRLTTSTDVGINSHHAPASKRAKTESHTTSVTSRRDASGANNWYQNDDLPDGCQHNNTWCWVFIPTVAHWAGGDVEPWGPGDHELRDIMQNIWDHIYKGRIEHEISSSGAVLKVAKQRLMEWRGGFGIAACSILTAFFAQDTDFLDPEAPKEFLRAMLKQNWSIFRDNAGLTPKAWTGMWRASFVLLIFMSHLNFTYGHVGIPNLDTEAIGAQAASALVVTAVCRILQLVVDGNIIFNIILETCSKCTKAMKIGDGDIWTPVIKKGKHFAFSKPVWGPMTQKFMQPIMVLPDEDFASIVQEAQQYVKHPRSTGSSRATSNVAPDEDDEFADLFAFR</sequence>
<reference evidence="3" key="1">
    <citation type="journal article" date="2020" name="New Phytol.">
        <title>Comparative genomics reveals dynamic genome evolution in host specialist ectomycorrhizal fungi.</title>
        <authorList>
            <person name="Lofgren L.A."/>
            <person name="Nguyen N.H."/>
            <person name="Vilgalys R."/>
            <person name="Ruytinx J."/>
            <person name="Liao H.L."/>
            <person name="Branco S."/>
            <person name="Kuo A."/>
            <person name="LaButti K."/>
            <person name="Lipzen A."/>
            <person name="Andreopoulos W."/>
            <person name="Pangilinan J."/>
            <person name="Riley R."/>
            <person name="Hundley H."/>
            <person name="Na H."/>
            <person name="Barry K."/>
            <person name="Grigoriev I.V."/>
            <person name="Stajich J.E."/>
            <person name="Kennedy P.G."/>
        </authorList>
    </citation>
    <scope>NUCLEOTIDE SEQUENCE</scope>
    <source>
        <strain evidence="3">FC203</strain>
    </source>
</reference>
<feature type="compositionally biased region" description="Acidic residues" evidence="2">
    <location>
        <begin position="95"/>
        <end position="110"/>
    </location>
</feature>
<evidence type="ECO:0000313" key="3">
    <source>
        <dbReference type="EMBL" id="KAG1903543.1"/>
    </source>
</evidence>
<feature type="region of interest" description="Disordered" evidence="2">
    <location>
        <begin position="318"/>
        <end position="337"/>
    </location>
</feature>
<accession>A0AAD4EEN8</accession>
<organism evidence="3 4">
    <name type="scientific">Suillus fuscotomentosus</name>
    <dbReference type="NCBI Taxonomy" id="1912939"/>
    <lineage>
        <taxon>Eukaryota</taxon>
        <taxon>Fungi</taxon>
        <taxon>Dikarya</taxon>
        <taxon>Basidiomycota</taxon>
        <taxon>Agaricomycotina</taxon>
        <taxon>Agaricomycetes</taxon>
        <taxon>Agaricomycetidae</taxon>
        <taxon>Boletales</taxon>
        <taxon>Suillineae</taxon>
        <taxon>Suillaceae</taxon>
        <taxon>Suillus</taxon>
    </lineage>
</organism>
<feature type="region of interest" description="Disordered" evidence="2">
    <location>
        <begin position="344"/>
        <end position="381"/>
    </location>
</feature>